<evidence type="ECO:0000313" key="3">
    <source>
        <dbReference type="Proteomes" id="UP000598820"/>
    </source>
</evidence>
<dbReference type="Proteomes" id="UP000598820">
    <property type="component" value="Unassembled WGS sequence"/>
</dbReference>
<gene>
    <name evidence="2" type="ORF">IC229_07960</name>
</gene>
<keyword evidence="3" id="KW-1185">Reference proteome</keyword>
<proteinExistence type="predicted"/>
<evidence type="ECO:0000256" key="1">
    <source>
        <dbReference type="SAM" id="Phobius"/>
    </source>
</evidence>
<feature type="transmembrane region" description="Helical" evidence="1">
    <location>
        <begin position="164"/>
        <end position="184"/>
    </location>
</feature>
<protein>
    <submittedName>
        <fullName evidence="2">Uncharacterized protein</fullName>
    </submittedName>
</protein>
<keyword evidence="1" id="KW-0812">Transmembrane</keyword>
<feature type="transmembrane region" description="Helical" evidence="1">
    <location>
        <begin position="219"/>
        <end position="239"/>
    </location>
</feature>
<keyword evidence="1" id="KW-0472">Membrane</keyword>
<keyword evidence="1" id="KW-1133">Transmembrane helix</keyword>
<dbReference type="AlphaFoldDB" id="A0A926Y1Y1"/>
<evidence type="ECO:0000313" key="2">
    <source>
        <dbReference type="EMBL" id="MBD2700565.1"/>
    </source>
</evidence>
<sequence>MAPLLTSLRQTLGSFRLLWLIYGITLVLGLVVALPFYSTFSVETQHSLAFQELLNGFDYTVFSDFWHRSKPAIRPLISVGRWLGLLYLFLSVFLAGGILLRFAQPNTRFDVGTFWQGCTHYVGRFMRLLGATLLFAVISGSIWLIAGSLVGFGLSDDVTERGQLWIGSIFFGFFALTVTLVFCIGDYAKVILFREDQHSALRAFGLALRLVLRHPGKTYGLYLLLILIGTGLFGLYFLIDSVILMSGWLTILLMFIIQQTLVFARVGLKVWALGTAYHVYGSLPKPEPVLRSQPIVTPVQATATVSDNPESPVE</sequence>
<reference evidence="2" key="1">
    <citation type="submission" date="2020-09" db="EMBL/GenBank/DDBJ databases">
        <authorList>
            <person name="Kim M.K."/>
        </authorList>
    </citation>
    <scope>NUCLEOTIDE SEQUENCE</scope>
    <source>
        <strain evidence="2">BT702</strain>
    </source>
</reference>
<dbReference type="EMBL" id="JACWZY010000005">
    <property type="protein sequence ID" value="MBD2700565.1"/>
    <property type="molecule type" value="Genomic_DNA"/>
</dbReference>
<feature type="transmembrane region" description="Helical" evidence="1">
    <location>
        <begin position="17"/>
        <end position="37"/>
    </location>
</feature>
<name>A0A926Y1Y1_9BACT</name>
<feature type="transmembrane region" description="Helical" evidence="1">
    <location>
        <begin position="128"/>
        <end position="152"/>
    </location>
</feature>
<organism evidence="2 3">
    <name type="scientific">Spirosoma profusum</name>
    <dbReference type="NCBI Taxonomy" id="2771354"/>
    <lineage>
        <taxon>Bacteria</taxon>
        <taxon>Pseudomonadati</taxon>
        <taxon>Bacteroidota</taxon>
        <taxon>Cytophagia</taxon>
        <taxon>Cytophagales</taxon>
        <taxon>Cytophagaceae</taxon>
        <taxon>Spirosoma</taxon>
    </lineage>
</organism>
<comment type="caution">
    <text evidence="2">The sequence shown here is derived from an EMBL/GenBank/DDBJ whole genome shotgun (WGS) entry which is preliminary data.</text>
</comment>
<feature type="transmembrane region" description="Helical" evidence="1">
    <location>
        <begin position="245"/>
        <end position="264"/>
    </location>
</feature>
<feature type="transmembrane region" description="Helical" evidence="1">
    <location>
        <begin position="79"/>
        <end position="100"/>
    </location>
</feature>
<accession>A0A926Y1Y1</accession>
<dbReference type="RefSeq" id="WP_190886429.1">
    <property type="nucleotide sequence ID" value="NZ_JACWZY010000005.1"/>
</dbReference>